<dbReference type="GO" id="GO:0016757">
    <property type="term" value="F:glycosyltransferase activity"/>
    <property type="evidence" value="ECO:0007669"/>
    <property type="project" value="InterPro"/>
</dbReference>
<dbReference type="OrthoDB" id="331544at2759"/>
<dbReference type="PANTHER" id="PTHR11062">
    <property type="entry name" value="EXOSTOSIN HEPARAN SULFATE GLYCOSYLTRANSFERASE -RELATED"/>
    <property type="match status" value="1"/>
</dbReference>
<comment type="similarity">
    <text evidence="1">Belongs to the glycosyltransferase 47 family.</text>
</comment>
<dbReference type="EMBL" id="SDIL01000002">
    <property type="protein sequence ID" value="RXK42281.1"/>
    <property type="molecule type" value="Genomic_DNA"/>
</dbReference>
<dbReference type="STRING" id="5217.A0A4Q1BVV8"/>
<name>A0A4Q1BVV8_TREME</name>
<sequence length="1206" mass="134873">MSFWRRYKSLSQRPRTLGLISVIFVLTVFLFHSIPQDDLYRDDHPQQRVIIPVGPQTWEEWNDGEEDTPSNKGGMGSWLKVKTPKLGLEGLGLKKGGKRSLLVTGGAGQLGLALVNSLVADYTIHIVDIAKRPSFLTKSPNIIYHRGSILPPSDTLSSLFATTSFDGVVHLAAISLEAWCEPKEIECLTVNEGGTKAVLDQLDILRQKQPRRALLSWGKRKVPWMILASSMDVYGSSEFMGGSVDETTLRQPINAIGRTKLLAEQAVEEAATSPISSLTSNSDDEQVALNGTIGPAGDDLERRGSEQQTKMPLKAAIVRFSDVYGYPHGTTITQSFFPSLVIDAITSLPIQYSSSTPPMDLIHVDDAVAGLTKVIRRLSTQSDPNMGGLENFNIVSGGKRWNSEEIVDLVRSQTGSMSPLRDIGDHLAAFAPVAEYSNIKASTDLDWQPTTSLTVGLGRTVTALSSEMAHYTRAFHSDNCPPSADYPSLDGLQHPQPEDERNRDLSKLDGCTVGMGFNHDGWIHHVKCEDGRFCGADGNKVIAYNWNASVWIVKAQRSDVVRERFLRVRFEEETGAGTLGISEENWDAGIVKLELFPPDREDDAAILTFDIEVSESSSSLRVMIPNSEQQLHAVANTTDSSTSFVMEHLTEFARPHYDMRLTVICCPSVGDWPLLLDDFETADILYGSTGQIPFNASRRSSQCTRASKAVEYNSNKLSSEEKVLDAMASPPQLGESLQDSLQVSTQLSKLPNDWGLAHLPPCWNECHSPTVCIQSGDCRCVKADHCRPRRENPLLYQFKTIKKNPIEIMFDSHRLSNEVKQRDWKDILLPKARSYFTQHDKFPKLHIVNGYPEEKKIELAECHKLQPAHCFSADNILYRAMRHISVSAEEADLIVLPVYQHCTDEEFMLHDLTAFAVKTIPGVLNQDKKLAFVLTHDWGICVNFAWEIWSARGESHLTPDWILRNALVWSVMGDYNSPCYRPHQDIVVPPRTCKSIDLREHFPEITNVTPMRQRTKLVTWSGTYWGTGKNMRLRLTCERGGAGKEELVPGGGPMSSWYNWEYMKEISGARFCPQPTGIAGWSPRINDAIYAGCIPVLTAEGTHYPFADFLDWSKFSIRIKPTELDQLERILSAIPLEQLEEMQANLMLVREAFIYSTDENPEDELKRRGPMFFALHEAGMRLRTLYPVGKNGVSKDTIYRQPVKGG</sequence>
<dbReference type="Proteomes" id="UP000289152">
    <property type="component" value="Unassembled WGS sequence"/>
</dbReference>
<gene>
    <name evidence="5" type="ORF">M231_00271</name>
</gene>
<accession>A0A4Q1BVV8</accession>
<evidence type="ECO:0008006" key="7">
    <source>
        <dbReference type="Google" id="ProtNLM"/>
    </source>
</evidence>
<evidence type="ECO:0000313" key="5">
    <source>
        <dbReference type="EMBL" id="RXK42281.1"/>
    </source>
</evidence>
<keyword evidence="6" id="KW-1185">Reference proteome</keyword>
<organism evidence="5 6">
    <name type="scientific">Tremella mesenterica</name>
    <name type="common">Jelly fungus</name>
    <dbReference type="NCBI Taxonomy" id="5217"/>
    <lineage>
        <taxon>Eukaryota</taxon>
        <taxon>Fungi</taxon>
        <taxon>Dikarya</taxon>
        <taxon>Basidiomycota</taxon>
        <taxon>Agaricomycotina</taxon>
        <taxon>Tremellomycetes</taxon>
        <taxon>Tremellales</taxon>
        <taxon>Tremellaceae</taxon>
        <taxon>Tremella</taxon>
    </lineage>
</organism>
<dbReference type="SUPFAM" id="SSF51735">
    <property type="entry name" value="NAD(P)-binding Rossmann-fold domains"/>
    <property type="match status" value="1"/>
</dbReference>
<dbReference type="InterPro" id="IPR036291">
    <property type="entry name" value="NAD(P)-bd_dom_sf"/>
</dbReference>
<evidence type="ECO:0000256" key="2">
    <source>
        <dbReference type="SAM" id="MobiDB-lite"/>
    </source>
</evidence>
<dbReference type="Pfam" id="PF03016">
    <property type="entry name" value="Exostosin_GT47"/>
    <property type="match status" value="1"/>
</dbReference>
<feature type="domain" description="Exostosin GT47" evidence="4">
    <location>
        <begin position="855"/>
        <end position="1133"/>
    </location>
</feature>
<dbReference type="InParanoid" id="A0A4Q1BVV8"/>
<dbReference type="AlphaFoldDB" id="A0A4Q1BVV8"/>
<dbReference type="InterPro" id="IPR004263">
    <property type="entry name" value="Exostosin"/>
</dbReference>
<evidence type="ECO:0000259" key="4">
    <source>
        <dbReference type="Pfam" id="PF03016"/>
    </source>
</evidence>
<dbReference type="Pfam" id="PF01370">
    <property type="entry name" value="Epimerase"/>
    <property type="match status" value="1"/>
</dbReference>
<proteinExistence type="inferred from homology"/>
<protein>
    <recommendedName>
        <fullName evidence="7">Exostosin GT47 domain-containing protein</fullName>
    </recommendedName>
</protein>
<feature type="region of interest" description="Disordered" evidence="2">
    <location>
        <begin position="485"/>
        <end position="505"/>
    </location>
</feature>
<dbReference type="InterPro" id="IPR040911">
    <property type="entry name" value="Exostosin_GT47"/>
</dbReference>
<evidence type="ECO:0000259" key="3">
    <source>
        <dbReference type="Pfam" id="PF01370"/>
    </source>
</evidence>
<dbReference type="VEuPathDB" id="FungiDB:TREMEDRAFT_32575"/>
<evidence type="ECO:0000256" key="1">
    <source>
        <dbReference type="ARBA" id="ARBA00010271"/>
    </source>
</evidence>
<evidence type="ECO:0000313" key="6">
    <source>
        <dbReference type="Proteomes" id="UP000289152"/>
    </source>
</evidence>
<dbReference type="Gene3D" id="3.40.50.720">
    <property type="entry name" value="NAD(P)-binding Rossmann-like Domain"/>
    <property type="match status" value="1"/>
</dbReference>
<dbReference type="CDD" id="cd08946">
    <property type="entry name" value="SDR_e"/>
    <property type="match status" value="1"/>
</dbReference>
<reference evidence="5 6" key="1">
    <citation type="submission" date="2016-06" db="EMBL/GenBank/DDBJ databases">
        <title>Evolution of pathogenesis and genome organization in the Tremellales.</title>
        <authorList>
            <person name="Cuomo C."/>
            <person name="Litvintseva A."/>
            <person name="Heitman J."/>
            <person name="Chen Y."/>
            <person name="Sun S."/>
            <person name="Springer D."/>
            <person name="Dromer F."/>
            <person name="Young S."/>
            <person name="Zeng Q."/>
            <person name="Chapman S."/>
            <person name="Gujja S."/>
            <person name="Saif S."/>
            <person name="Birren B."/>
        </authorList>
    </citation>
    <scope>NUCLEOTIDE SEQUENCE [LARGE SCALE GENOMIC DNA]</scope>
    <source>
        <strain evidence="5 6">ATCC 28783</strain>
    </source>
</reference>
<feature type="compositionally biased region" description="Basic and acidic residues" evidence="2">
    <location>
        <begin position="496"/>
        <end position="505"/>
    </location>
</feature>
<dbReference type="InterPro" id="IPR001509">
    <property type="entry name" value="Epimerase_deHydtase"/>
</dbReference>
<comment type="caution">
    <text evidence="5">The sequence shown here is derived from an EMBL/GenBank/DDBJ whole genome shotgun (WGS) entry which is preliminary data.</text>
</comment>
<dbReference type="PANTHER" id="PTHR11062:SF73">
    <property type="entry name" value="EXOSTOSIN-LIKE 3"/>
    <property type="match status" value="1"/>
</dbReference>
<feature type="domain" description="NAD-dependent epimerase/dehydratase" evidence="3">
    <location>
        <begin position="102"/>
        <end position="272"/>
    </location>
</feature>